<dbReference type="PANTHER" id="PTHR11699">
    <property type="entry name" value="ALDEHYDE DEHYDROGENASE-RELATED"/>
    <property type="match status" value="1"/>
</dbReference>
<organism evidence="5 6">
    <name type="scientific">Dryococelus australis</name>
    <dbReference type="NCBI Taxonomy" id="614101"/>
    <lineage>
        <taxon>Eukaryota</taxon>
        <taxon>Metazoa</taxon>
        <taxon>Ecdysozoa</taxon>
        <taxon>Arthropoda</taxon>
        <taxon>Hexapoda</taxon>
        <taxon>Insecta</taxon>
        <taxon>Pterygota</taxon>
        <taxon>Neoptera</taxon>
        <taxon>Polyneoptera</taxon>
        <taxon>Phasmatodea</taxon>
        <taxon>Verophasmatodea</taxon>
        <taxon>Anareolatae</taxon>
        <taxon>Phasmatidae</taxon>
        <taxon>Eurycanthinae</taxon>
        <taxon>Dryococelus</taxon>
    </lineage>
</organism>
<dbReference type="PROSITE" id="PS00070">
    <property type="entry name" value="ALDEHYDE_DEHYDR_CYS"/>
    <property type="match status" value="1"/>
</dbReference>
<feature type="domain" description="Aldehyde dehydrogenase" evidence="4">
    <location>
        <begin position="55"/>
        <end position="261"/>
    </location>
</feature>
<dbReference type="Gene3D" id="3.40.605.10">
    <property type="entry name" value="Aldehyde Dehydrogenase, Chain A, domain 1"/>
    <property type="match status" value="1"/>
</dbReference>
<dbReference type="Gene3D" id="3.40.309.10">
    <property type="entry name" value="Aldehyde Dehydrogenase, Chain A, domain 2"/>
    <property type="match status" value="1"/>
</dbReference>
<gene>
    <name evidence="5" type="ORF">PR048_018327</name>
</gene>
<comment type="caution">
    <text evidence="5">The sequence shown here is derived from an EMBL/GenBank/DDBJ whole genome shotgun (WGS) entry which is preliminary data.</text>
</comment>
<evidence type="ECO:0000259" key="4">
    <source>
        <dbReference type="Pfam" id="PF00171"/>
    </source>
</evidence>
<accession>A0ABQ9HCC6</accession>
<feature type="active site" evidence="2">
    <location>
        <position position="75"/>
    </location>
</feature>
<dbReference type="InterPro" id="IPR016160">
    <property type="entry name" value="Ald_DH_CS_CYS"/>
</dbReference>
<dbReference type="SUPFAM" id="SSF53720">
    <property type="entry name" value="ALDH-like"/>
    <property type="match status" value="1"/>
</dbReference>
<evidence type="ECO:0000313" key="6">
    <source>
        <dbReference type="Proteomes" id="UP001159363"/>
    </source>
</evidence>
<sequence length="295" mass="32371">MYYTCTRVRNLLDAPPDMNQEPRCLQNLSLTSLVHPKRIIGPGLQRTSLARIMFQVGRIIAEAAAKSNLKRVSLELGGKSPVVVFSDADLDLAVGVAHEALFTNHGQICVAGSRTFVQEDIYDKFVKKSVEKANARKVGDPFVSGVQQGPHVDEDMFNKVLGMIEIGKKEGAKLECGGGKLGNEGYFIKPTVFSNVTDDMRIAREEIFGPVQSIIKFKTLEELIERANNTLYGLAAGIITKDIDKALAFALSVEAGSVWLVSRSFVITAPASLLCCAGSSLHRLTEPHLFYFYIY</sequence>
<name>A0ABQ9HCC6_9NEOP</name>
<dbReference type="Pfam" id="PF00171">
    <property type="entry name" value="Aldedh"/>
    <property type="match status" value="1"/>
</dbReference>
<keyword evidence="1 3" id="KW-0560">Oxidoreductase</keyword>
<dbReference type="Proteomes" id="UP001159363">
    <property type="component" value="Chromosome 5"/>
</dbReference>
<protein>
    <recommendedName>
        <fullName evidence="4">Aldehyde dehydrogenase domain-containing protein</fullName>
    </recommendedName>
</protein>
<keyword evidence="6" id="KW-1185">Reference proteome</keyword>
<evidence type="ECO:0000256" key="3">
    <source>
        <dbReference type="RuleBase" id="RU003345"/>
    </source>
</evidence>
<dbReference type="InterPro" id="IPR015590">
    <property type="entry name" value="Aldehyde_DH_dom"/>
</dbReference>
<reference evidence="5 6" key="1">
    <citation type="submission" date="2023-02" db="EMBL/GenBank/DDBJ databases">
        <title>LHISI_Scaffold_Assembly.</title>
        <authorList>
            <person name="Stuart O.P."/>
            <person name="Cleave R."/>
            <person name="Magrath M.J.L."/>
            <person name="Mikheyev A.S."/>
        </authorList>
    </citation>
    <scope>NUCLEOTIDE SEQUENCE [LARGE SCALE GENOMIC DNA]</scope>
    <source>
        <strain evidence="5">Daus_M_001</strain>
        <tissue evidence="5">Leg muscle</tissue>
    </source>
</reference>
<evidence type="ECO:0000256" key="1">
    <source>
        <dbReference type="ARBA" id="ARBA00023002"/>
    </source>
</evidence>
<dbReference type="InterPro" id="IPR016162">
    <property type="entry name" value="Ald_DH_N"/>
</dbReference>
<evidence type="ECO:0000256" key="2">
    <source>
        <dbReference type="PROSITE-ProRule" id="PRU10007"/>
    </source>
</evidence>
<evidence type="ECO:0000313" key="5">
    <source>
        <dbReference type="EMBL" id="KAJ8881841.1"/>
    </source>
</evidence>
<comment type="similarity">
    <text evidence="3">Belongs to the aldehyde dehydrogenase family.</text>
</comment>
<dbReference type="InterPro" id="IPR016163">
    <property type="entry name" value="Ald_DH_C"/>
</dbReference>
<dbReference type="InterPro" id="IPR016161">
    <property type="entry name" value="Ald_DH/histidinol_DH"/>
</dbReference>
<proteinExistence type="inferred from homology"/>
<dbReference type="EMBL" id="JARBHB010000006">
    <property type="protein sequence ID" value="KAJ8881841.1"/>
    <property type="molecule type" value="Genomic_DNA"/>
</dbReference>
<dbReference type="InterPro" id="IPR029510">
    <property type="entry name" value="Ald_DH_CS_GLU"/>
</dbReference>
<dbReference type="PROSITE" id="PS00687">
    <property type="entry name" value="ALDEHYDE_DEHYDR_GLU"/>
    <property type="match status" value="1"/>
</dbReference>
<feature type="non-terminal residue" evidence="5">
    <location>
        <position position="295"/>
    </location>
</feature>